<evidence type="ECO:0000256" key="7">
    <source>
        <dbReference type="ARBA" id="ARBA00022989"/>
    </source>
</evidence>
<evidence type="ECO:0000256" key="3">
    <source>
        <dbReference type="ARBA" id="ARBA00022448"/>
    </source>
</evidence>
<proteinExistence type="inferred from homology"/>
<gene>
    <name evidence="10" type="primary">brnQ_1</name>
    <name evidence="10" type="ORF">NCTC8081_02212</name>
</gene>
<comment type="similarity">
    <text evidence="2 9">Belongs to the branched chain amino acid transporter family.</text>
</comment>
<feature type="transmembrane region" description="Helical" evidence="9">
    <location>
        <begin position="339"/>
        <end position="360"/>
    </location>
</feature>
<dbReference type="EMBL" id="UAWO01000002">
    <property type="protein sequence ID" value="SQC08291.1"/>
    <property type="molecule type" value="Genomic_DNA"/>
</dbReference>
<feature type="transmembrane region" description="Helical" evidence="9">
    <location>
        <begin position="194"/>
        <end position="214"/>
    </location>
</feature>
<keyword evidence="7 9" id="KW-1133">Transmembrane helix</keyword>
<comment type="function">
    <text evidence="9">Component of the transport system for branched-chain amino acids.</text>
</comment>
<keyword evidence="8 9" id="KW-0472">Membrane</keyword>
<dbReference type="PANTHER" id="PTHR30588">
    <property type="entry name" value="BRANCHED-CHAIN AMINO ACID TRANSPORT SYSTEM 2 CARRIER PROTEIN"/>
    <property type="match status" value="1"/>
</dbReference>
<feature type="transmembrane region" description="Helical" evidence="9">
    <location>
        <begin position="46"/>
        <end position="66"/>
    </location>
</feature>
<comment type="subcellular location">
    <subcellularLocation>
        <location evidence="1 9">Cell membrane</location>
        <topology evidence="1 9">Multi-pass membrane protein</topology>
    </subcellularLocation>
</comment>
<evidence type="ECO:0000256" key="6">
    <source>
        <dbReference type="ARBA" id="ARBA00022970"/>
    </source>
</evidence>
<feature type="transmembrane region" description="Helical" evidence="9">
    <location>
        <begin position="272"/>
        <end position="304"/>
    </location>
</feature>
<dbReference type="GO" id="GO:0005304">
    <property type="term" value="F:L-valine transmembrane transporter activity"/>
    <property type="evidence" value="ECO:0007669"/>
    <property type="project" value="TreeGrafter"/>
</dbReference>
<evidence type="ECO:0000256" key="2">
    <source>
        <dbReference type="ARBA" id="ARBA00008540"/>
    </source>
</evidence>
<keyword evidence="3 9" id="KW-0813">Transport</keyword>
<sequence length="431" mass="45966">MKDGVYIMNNKKSDFLIIGFALFSMFLGAGNLIFPPLLGRNLGADYYLGIIGFIITGVGVPLLGILSSMRVNGKFELFGDKVGKKFSLIYSIALFILIGPLLAIPRTAATTFELAFAPNFANINYFAVIVVYFLVNLIFVLKPSKVIDVLGKFLTPILLAILFFLIAKGVLSPIDALTKSYTPDALFTSLLEGYQTMDAIAAVIFSSIILGSIKAKGYTGKASFKLLIKAAVIAIGGLAIIYGGLIFLGAHTGDLALDLSNSQLLLFVAESILGHAGAILIGVSMALACLTTSIGLLSAGGSFFERVSNGKLPYKFNVLLMTVTSILVASMGLDKIISLSATLLGVIYPVTIVLILLNLFHKRITNPLTHKVTVYVTLVVSILITLGNFIPGVENLVSLLPLYSKGFGWVVPALVGFIIPIIMPTRETATA</sequence>
<name>A0A2X3C5U5_CLOPF</name>
<evidence type="ECO:0000256" key="8">
    <source>
        <dbReference type="ARBA" id="ARBA00023136"/>
    </source>
</evidence>
<dbReference type="NCBIfam" id="TIGR00796">
    <property type="entry name" value="livcs"/>
    <property type="match status" value="1"/>
</dbReference>
<feature type="transmembrane region" description="Helical" evidence="9">
    <location>
        <begin position="372"/>
        <end position="390"/>
    </location>
</feature>
<protein>
    <recommendedName>
        <fullName evidence="9">Branched-chain amino acid transport system carrier protein</fullName>
    </recommendedName>
</protein>
<evidence type="ECO:0000313" key="11">
    <source>
        <dbReference type="Proteomes" id="UP000250234"/>
    </source>
</evidence>
<evidence type="ECO:0000256" key="4">
    <source>
        <dbReference type="ARBA" id="ARBA00022475"/>
    </source>
</evidence>
<organism evidence="10 11">
    <name type="scientific">Clostridium perfringens</name>
    <dbReference type="NCBI Taxonomy" id="1502"/>
    <lineage>
        <taxon>Bacteria</taxon>
        <taxon>Bacillati</taxon>
        <taxon>Bacillota</taxon>
        <taxon>Clostridia</taxon>
        <taxon>Eubacteriales</taxon>
        <taxon>Clostridiaceae</taxon>
        <taxon>Clostridium</taxon>
    </lineage>
</organism>
<reference evidence="10 11" key="1">
    <citation type="submission" date="2018-06" db="EMBL/GenBank/DDBJ databases">
        <authorList>
            <consortium name="Pathogen Informatics"/>
            <person name="Doyle S."/>
        </authorList>
    </citation>
    <scope>NUCLEOTIDE SEQUENCE [LARGE SCALE GENOMIC DNA]</scope>
    <source>
        <strain evidence="10 11">NCTC8081</strain>
    </source>
</reference>
<accession>A0A2X3C5U5</accession>
<feature type="transmembrane region" description="Helical" evidence="9">
    <location>
        <begin position="316"/>
        <end position="333"/>
    </location>
</feature>
<evidence type="ECO:0000256" key="9">
    <source>
        <dbReference type="RuleBase" id="RU362122"/>
    </source>
</evidence>
<keyword evidence="4" id="KW-1003">Cell membrane</keyword>
<dbReference type="Proteomes" id="UP000250234">
    <property type="component" value="Unassembled WGS sequence"/>
</dbReference>
<dbReference type="PANTHER" id="PTHR30588:SF0">
    <property type="entry name" value="BRANCHED-CHAIN AMINO ACID PERMEASE BRNQ"/>
    <property type="match status" value="1"/>
</dbReference>
<feature type="transmembrane region" description="Helical" evidence="9">
    <location>
        <begin position="402"/>
        <end position="423"/>
    </location>
</feature>
<feature type="transmembrane region" description="Helical" evidence="9">
    <location>
        <begin position="153"/>
        <end position="174"/>
    </location>
</feature>
<feature type="transmembrane region" description="Helical" evidence="9">
    <location>
        <begin position="226"/>
        <end position="252"/>
    </location>
</feature>
<dbReference type="GO" id="GO:0015188">
    <property type="term" value="F:L-isoleucine transmembrane transporter activity"/>
    <property type="evidence" value="ECO:0007669"/>
    <property type="project" value="TreeGrafter"/>
</dbReference>
<keyword evidence="6 9" id="KW-0029">Amino-acid transport</keyword>
<dbReference type="GO" id="GO:0015190">
    <property type="term" value="F:L-leucine transmembrane transporter activity"/>
    <property type="evidence" value="ECO:0007669"/>
    <property type="project" value="TreeGrafter"/>
</dbReference>
<dbReference type="AlphaFoldDB" id="A0A2X3C5U5"/>
<evidence type="ECO:0000256" key="1">
    <source>
        <dbReference type="ARBA" id="ARBA00004651"/>
    </source>
</evidence>
<feature type="transmembrane region" description="Helical" evidence="9">
    <location>
        <begin position="86"/>
        <end position="103"/>
    </location>
</feature>
<evidence type="ECO:0000256" key="5">
    <source>
        <dbReference type="ARBA" id="ARBA00022692"/>
    </source>
</evidence>
<keyword evidence="5 9" id="KW-0812">Transmembrane</keyword>
<feature type="transmembrane region" description="Helical" evidence="9">
    <location>
        <begin position="123"/>
        <end position="141"/>
    </location>
</feature>
<evidence type="ECO:0000313" key="10">
    <source>
        <dbReference type="EMBL" id="SQC08291.1"/>
    </source>
</evidence>
<dbReference type="GO" id="GO:0005886">
    <property type="term" value="C:plasma membrane"/>
    <property type="evidence" value="ECO:0007669"/>
    <property type="project" value="UniProtKB-SubCell"/>
</dbReference>
<dbReference type="GO" id="GO:0015820">
    <property type="term" value="P:L-leucine transport"/>
    <property type="evidence" value="ECO:0007669"/>
    <property type="project" value="TreeGrafter"/>
</dbReference>
<dbReference type="Pfam" id="PF05525">
    <property type="entry name" value="Branch_AA_trans"/>
    <property type="match status" value="1"/>
</dbReference>
<dbReference type="InterPro" id="IPR004685">
    <property type="entry name" value="Brnchd-chn_aa_trnsp_Livcs"/>
</dbReference>
<dbReference type="GO" id="GO:0015818">
    <property type="term" value="P:isoleucine transport"/>
    <property type="evidence" value="ECO:0007669"/>
    <property type="project" value="TreeGrafter"/>
</dbReference>
<feature type="transmembrane region" description="Helical" evidence="9">
    <location>
        <begin position="15"/>
        <end position="34"/>
    </location>
</feature>